<sequence>MMRYLRNLIKSAPTTKLMSLLLAVALMTSIFSAVAPTSASAAQSDANVGGTGPATGNATSRTPAGTFQVSDKIAVLQFGFIPNKVKSSGDGVLSASSGVTDLEDPFKFNYEDLMFYMAPSQVSDTLWRKQGSGLISFERGQGVRTLYGNNPLYPSIQAENSREDLMKRTLDYADISRNYDPNHNTNYFKQIIGDVLYNIDPNNPNRSLSGEGNDQVIGDALKTMIEDYISKRKDDSEFDAQIIGSLMFSGYLDLIKSKGVLTGAEYTAFEQMMKDKFKKGELIFFAQTVIGISVQDGSNPQARDYAFMPFHDATDWYLDVRKQARPTDSVVQGLTANKEFEAVSLGGATTAEQGSLSPYKENGNIPFSFRTYARDYYARTLKPVTESVPMSSDYKVNGFGGWGFQPWGYGDNETGNKPAITAELDVTVVDKAGNPTDETFTVPIKGWTETSEKYLDELESNDDTVIVGGMTVEHDGKTYDLVPNENATFKLIDIKDDENINKATLTKASVGEDGVISVPVGVNSSTWEIRLGYDTPLPLDLNKYLGGDASSGSSSVENKYDGTGKFSNAQITLFVQAKEATLKDEKVETNLEVPQWRLSKYWGDISPSAKNPATFSLQLPIETFRNPSLSPSSVTFKLLDPDLSQVPWAISRAKLFNDTPYRSFSPYNTSAKFNLSGDLLAIKDNETISNNKFASWVNNITLFNNRIGSATAGSPAGQATVTKSFLFQYGVNSGVDPFRYTEDKRVPVGSSCSKFGCWTIWGWEPRTANATSNYDTADYDTTVTFQRYIPKDSTAPKTFENASESVNGKHWETYQSADTLKVNPEILMAYDDQSGNTSVAFVAGDKLRPIKPISYNVAQFVNVDVKPTVTGMSVATDSNAKQLAKSLNAADKEVLYKGSAVTTNFEVRGQLELKTFALDIGNDAFKNAWNPGISYSTDAINEAFVSKYAAKDEATGKWKATLNADGKLVIGGKEYGGKQGQVVAEQSDESVKSYVLEVRGGKLVGVNGSRNLNNLPTELKEALTRMHILGDDNVFNTFERGTGAKLNEQLVANLGNALRGTNDLAIDKGFYNEDSTILVVREYTTTFDLPSYMTVDKVPMEIPGLEVQMDKNQFFSKGATGHTLLQYKVGQVEMIADSFKGDFGVKKSTQFVVPNVSILDSFSSQ</sequence>
<reference evidence="4" key="1">
    <citation type="journal article" date="2019" name="Int. J. Syst. Evol. Microbiol.">
        <title>The Global Catalogue of Microorganisms (GCM) 10K type strain sequencing project: providing services to taxonomists for standard genome sequencing and annotation.</title>
        <authorList>
            <consortium name="The Broad Institute Genomics Platform"/>
            <consortium name="The Broad Institute Genome Sequencing Center for Infectious Disease"/>
            <person name="Wu L."/>
            <person name="Ma J."/>
        </authorList>
    </citation>
    <scope>NUCLEOTIDE SEQUENCE [LARGE SCALE GENOMIC DNA]</scope>
    <source>
        <strain evidence="4">TISTR 1827</strain>
    </source>
</reference>
<dbReference type="EMBL" id="JBHUMY010000001">
    <property type="protein sequence ID" value="MFD2658848.1"/>
    <property type="molecule type" value="Genomic_DNA"/>
</dbReference>
<dbReference type="Proteomes" id="UP001597493">
    <property type="component" value="Unassembled WGS sequence"/>
</dbReference>
<accession>A0ABW5QRV0</accession>
<evidence type="ECO:0000313" key="3">
    <source>
        <dbReference type="EMBL" id="MFD2658848.1"/>
    </source>
</evidence>
<dbReference type="RefSeq" id="WP_379268774.1">
    <property type="nucleotide sequence ID" value="NZ_JBHUMY010000001.1"/>
</dbReference>
<feature type="compositionally biased region" description="Polar residues" evidence="1">
    <location>
        <begin position="54"/>
        <end position="63"/>
    </location>
</feature>
<evidence type="ECO:0000256" key="2">
    <source>
        <dbReference type="SAM" id="SignalP"/>
    </source>
</evidence>
<protein>
    <submittedName>
        <fullName evidence="3">Uncharacterized protein</fullName>
    </submittedName>
</protein>
<keyword evidence="2" id="KW-0732">Signal</keyword>
<keyword evidence="4" id="KW-1185">Reference proteome</keyword>
<feature type="signal peptide" evidence="2">
    <location>
        <begin position="1"/>
        <end position="35"/>
    </location>
</feature>
<evidence type="ECO:0000256" key="1">
    <source>
        <dbReference type="SAM" id="MobiDB-lite"/>
    </source>
</evidence>
<evidence type="ECO:0000313" key="4">
    <source>
        <dbReference type="Proteomes" id="UP001597493"/>
    </source>
</evidence>
<name>A0ABW5QRV0_9BACL</name>
<organism evidence="3 4">
    <name type="scientific">Paenibacillus thailandensis</name>
    <dbReference type="NCBI Taxonomy" id="393250"/>
    <lineage>
        <taxon>Bacteria</taxon>
        <taxon>Bacillati</taxon>
        <taxon>Bacillota</taxon>
        <taxon>Bacilli</taxon>
        <taxon>Bacillales</taxon>
        <taxon>Paenibacillaceae</taxon>
        <taxon>Paenibacillus</taxon>
    </lineage>
</organism>
<feature type="chain" id="PRO_5045969463" evidence="2">
    <location>
        <begin position="36"/>
        <end position="1165"/>
    </location>
</feature>
<proteinExistence type="predicted"/>
<feature type="region of interest" description="Disordered" evidence="1">
    <location>
        <begin position="43"/>
        <end position="63"/>
    </location>
</feature>
<comment type="caution">
    <text evidence="3">The sequence shown here is derived from an EMBL/GenBank/DDBJ whole genome shotgun (WGS) entry which is preliminary data.</text>
</comment>
<gene>
    <name evidence="3" type="ORF">ACFSW5_01050</name>
</gene>